<proteinExistence type="predicted"/>
<dbReference type="InterPro" id="IPR027417">
    <property type="entry name" value="P-loop_NTPase"/>
</dbReference>
<dbReference type="GO" id="GO:0005524">
    <property type="term" value="F:ATP binding"/>
    <property type="evidence" value="ECO:0007669"/>
    <property type="project" value="InterPro"/>
</dbReference>
<protein>
    <submittedName>
        <fullName evidence="2">Predicted ATPase, AAA+ ATPase superfamily</fullName>
    </submittedName>
</protein>
<dbReference type="InterPro" id="IPR011579">
    <property type="entry name" value="ATPase_dom"/>
</dbReference>
<keyword evidence="3" id="KW-1185">Reference proteome</keyword>
<dbReference type="Gene3D" id="3.40.50.300">
    <property type="entry name" value="P-loop containing nucleotide triphosphate hydrolases"/>
    <property type="match status" value="1"/>
</dbReference>
<dbReference type="RefSeq" id="WP_084258131.1">
    <property type="nucleotide sequence ID" value="NZ_FWWV01000069.1"/>
</dbReference>
<name>A0A1W1VBI0_9PAST</name>
<dbReference type="EMBL" id="FWWV01000069">
    <property type="protein sequence ID" value="SMB90411.1"/>
    <property type="molecule type" value="Genomic_DNA"/>
</dbReference>
<gene>
    <name evidence="2" type="ORF">SAMN05660772_01509</name>
</gene>
<feature type="domain" description="ATPase" evidence="1">
    <location>
        <begin position="24"/>
        <end position="224"/>
    </location>
</feature>
<sequence>MPIQDPLYFHRTELAETLLANFKAGISHAFTLFAPRRMGKTQFLLNDVAQLADKQGFRVFYFSFMDSDNDFRGALQAFADNKNSAVKNWLSSVKGISIAGSGVELESDKPTEAISRIIARLAEGKKPILLLLDEIQELARGTKNQEVIGSLRTGLDLYRNKIKVIFTGSSTNGLRAMFNDGKAPFFHFSHQIDFPPLGRDFTDFLADIYRQRTQKTIDKTALYRIFERLNHTPMYLRLIIEDMIINPALSLAQAAEMRIAQSGTGADYHKWWQDLTALDQQLLLVVAQGETALYSERNRRELATKLGVAEVKTSSIQGSLRKLENRELLTKDTKNKQAINESAFKTWLLDQALSQN</sequence>
<dbReference type="AlphaFoldDB" id="A0A1W1VBI0"/>
<evidence type="ECO:0000259" key="1">
    <source>
        <dbReference type="Pfam" id="PF01637"/>
    </source>
</evidence>
<dbReference type="PANTHER" id="PTHR34301:SF8">
    <property type="entry name" value="ATPASE DOMAIN-CONTAINING PROTEIN"/>
    <property type="match status" value="1"/>
</dbReference>
<dbReference type="Pfam" id="PF01637">
    <property type="entry name" value="ATPase_2"/>
    <property type="match status" value="1"/>
</dbReference>
<organism evidence="2 3">
    <name type="scientific">Pasteurella testudinis DSM 23072</name>
    <dbReference type="NCBI Taxonomy" id="1122938"/>
    <lineage>
        <taxon>Bacteria</taxon>
        <taxon>Pseudomonadati</taxon>
        <taxon>Pseudomonadota</taxon>
        <taxon>Gammaproteobacteria</taxon>
        <taxon>Pasteurellales</taxon>
        <taxon>Pasteurellaceae</taxon>
        <taxon>Pasteurella</taxon>
    </lineage>
</organism>
<dbReference type="SUPFAM" id="SSF52540">
    <property type="entry name" value="P-loop containing nucleoside triphosphate hydrolases"/>
    <property type="match status" value="1"/>
</dbReference>
<dbReference type="PANTHER" id="PTHR34301">
    <property type="entry name" value="DNA-BINDING PROTEIN-RELATED"/>
    <property type="match status" value="1"/>
</dbReference>
<evidence type="ECO:0000313" key="2">
    <source>
        <dbReference type="EMBL" id="SMB90411.1"/>
    </source>
</evidence>
<reference evidence="3" key="1">
    <citation type="submission" date="2017-04" db="EMBL/GenBank/DDBJ databases">
        <authorList>
            <person name="Varghese N."/>
            <person name="Submissions S."/>
        </authorList>
    </citation>
    <scope>NUCLEOTIDE SEQUENCE [LARGE SCALE GENOMIC DNA]</scope>
    <source>
        <strain evidence="3">DSM 23072</strain>
    </source>
</reference>
<accession>A0A1W1VBI0</accession>
<evidence type="ECO:0000313" key="3">
    <source>
        <dbReference type="Proteomes" id="UP000192408"/>
    </source>
</evidence>
<dbReference type="STRING" id="1122938.SAMN05660772_01509"/>
<dbReference type="Proteomes" id="UP000192408">
    <property type="component" value="Unassembled WGS sequence"/>
</dbReference>